<feature type="domain" description="CFEM" evidence="11">
    <location>
        <begin position="57"/>
        <end position="102"/>
    </location>
</feature>
<evidence type="ECO:0000256" key="1">
    <source>
        <dbReference type="ARBA" id="ARBA00004589"/>
    </source>
</evidence>
<evidence type="ECO:0000256" key="10">
    <source>
        <dbReference type="SAM" id="SignalP"/>
    </source>
</evidence>
<evidence type="ECO:0000256" key="2">
    <source>
        <dbReference type="ARBA" id="ARBA00004613"/>
    </source>
</evidence>
<feature type="region of interest" description="Disordered" evidence="9">
    <location>
        <begin position="125"/>
        <end position="189"/>
    </location>
</feature>
<dbReference type="InterPro" id="IPR008427">
    <property type="entry name" value="Extracellular_membr_CFEM_dom"/>
</dbReference>
<evidence type="ECO:0000313" key="13">
    <source>
        <dbReference type="Proteomes" id="UP001363622"/>
    </source>
</evidence>
<evidence type="ECO:0000256" key="9">
    <source>
        <dbReference type="SAM" id="MobiDB-lite"/>
    </source>
</evidence>
<proteinExistence type="inferred from homology"/>
<keyword evidence="6 10" id="KW-0732">Signal</keyword>
<evidence type="ECO:0000256" key="5">
    <source>
        <dbReference type="ARBA" id="ARBA00022622"/>
    </source>
</evidence>
<comment type="subcellular location">
    <subcellularLocation>
        <location evidence="1">Membrane</location>
        <topology evidence="1">Lipid-anchor</topology>
        <topology evidence="1">GPI-anchor</topology>
    </subcellularLocation>
    <subcellularLocation>
        <location evidence="2">Secreted</location>
    </subcellularLocation>
</comment>
<accession>A0ABR1KJ63</accession>
<keyword evidence="8" id="KW-0449">Lipoprotein</keyword>
<keyword evidence="7" id="KW-1015">Disulfide bond</keyword>
<protein>
    <recommendedName>
        <fullName evidence="11">CFEM domain-containing protein</fullName>
    </recommendedName>
</protein>
<dbReference type="EMBL" id="JBBPHU010000008">
    <property type="protein sequence ID" value="KAK7514823.1"/>
    <property type="molecule type" value="Genomic_DNA"/>
</dbReference>
<name>A0ABR1KJ63_9PEZI</name>
<keyword evidence="5" id="KW-0336">GPI-anchor</keyword>
<evidence type="ECO:0000256" key="3">
    <source>
        <dbReference type="ARBA" id="ARBA00010031"/>
    </source>
</evidence>
<organism evidence="12 13">
    <name type="scientific">Phyllosticta citriasiana</name>
    <dbReference type="NCBI Taxonomy" id="595635"/>
    <lineage>
        <taxon>Eukaryota</taxon>
        <taxon>Fungi</taxon>
        <taxon>Dikarya</taxon>
        <taxon>Ascomycota</taxon>
        <taxon>Pezizomycotina</taxon>
        <taxon>Dothideomycetes</taxon>
        <taxon>Dothideomycetes incertae sedis</taxon>
        <taxon>Botryosphaeriales</taxon>
        <taxon>Phyllostictaceae</taxon>
        <taxon>Phyllosticta</taxon>
    </lineage>
</organism>
<dbReference type="Proteomes" id="UP001363622">
    <property type="component" value="Unassembled WGS sequence"/>
</dbReference>
<keyword evidence="13" id="KW-1185">Reference proteome</keyword>
<evidence type="ECO:0000259" key="11">
    <source>
        <dbReference type="Pfam" id="PF05730"/>
    </source>
</evidence>
<evidence type="ECO:0000256" key="4">
    <source>
        <dbReference type="ARBA" id="ARBA00022525"/>
    </source>
</evidence>
<comment type="caution">
    <text evidence="12">The sequence shown here is derived from an EMBL/GenBank/DDBJ whole genome shotgun (WGS) entry which is preliminary data.</text>
</comment>
<dbReference type="Pfam" id="PF05730">
    <property type="entry name" value="CFEM"/>
    <property type="match status" value="1"/>
</dbReference>
<keyword evidence="5" id="KW-0472">Membrane</keyword>
<evidence type="ECO:0000313" key="12">
    <source>
        <dbReference type="EMBL" id="KAK7514823.1"/>
    </source>
</evidence>
<keyword evidence="4" id="KW-0964">Secreted</keyword>
<gene>
    <name evidence="12" type="ORF">IWZ03DRAFT_230130</name>
</gene>
<keyword evidence="5" id="KW-0325">Glycoprotein</keyword>
<evidence type="ECO:0000256" key="7">
    <source>
        <dbReference type="ARBA" id="ARBA00023157"/>
    </source>
</evidence>
<feature type="chain" id="PRO_5046772966" description="CFEM domain-containing protein" evidence="10">
    <location>
        <begin position="21"/>
        <end position="217"/>
    </location>
</feature>
<comment type="similarity">
    <text evidence="3">Belongs to the RBT5 family.</text>
</comment>
<feature type="signal peptide" evidence="10">
    <location>
        <begin position="1"/>
        <end position="20"/>
    </location>
</feature>
<sequence length="217" mass="22316">MLSLKLFALLATTFTAGVLAQVQFGDLPECVVCQPLILEAVLLSSLQKRSILGYVGQGNCEVVDTNCICENAAIIDFIGKAAGATCGIADIGKLVDFAEQLCPKLQTTTYDALHSTTIIFRGVDSSSTTTSESSSSISTSGSVISTSPTLSFSLLSSTPSTTTTSSTTPTATTNATMNGTTPSSFPGGASQSPEFGLARLVSMVIGIVVMGMLFADL</sequence>
<reference evidence="12 13" key="1">
    <citation type="submission" date="2024-04" db="EMBL/GenBank/DDBJ databases">
        <title>Phyllosticta paracitricarpa is synonymous to the EU quarantine fungus P. citricarpa based on phylogenomic analyses.</title>
        <authorList>
            <consortium name="Lawrence Berkeley National Laboratory"/>
            <person name="Van Ingen-Buijs V.A."/>
            <person name="Van Westerhoven A.C."/>
            <person name="Haridas S."/>
            <person name="Skiadas P."/>
            <person name="Martin F."/>
            <person name="Groenewald J.Z."/>
            <person name="Crous P.W."/>
            <person name="Seidl M.F."/>
        </authorList>
    </citation>
    <scope>NUCLEOTIDE SEQUENCE [LARGE SCALE GENOMIC DNA]</scope>
    <source>
        <strain evidence="12 13">CBS 123371</strain>
    </source>
</reference>
<evidence type="ECO:0000256" key="8">
    <source>
        <dbReference type="ARBA" id="ARBA00023288"/>
    </source>
</evidence>
<evidence type="ECO:0000256" key="6">
    <source>
        <dbReference type="ARBA" id="ARBA00022729"/>
    </source>
</evidence>
<feature type="compositionally biased region" description="Low complexity" evidence="9">
    <location>
        <begin position="125"/>
        <end position="183"/>
    </location>
</feature>